<dbReference type="Proteomes" id="UP000292957">
    <property type="component" value="Unassembled WGS sequence"/>
</dbReference>
<accession>A0A4Q9M4Y9</accession>
<organism evidence="1">
    <name type="scientific">Dichomitus squalens</name>
    <dbReference type="NCBI Taxonomy" id="114155"/>
    <lineage>
        <taxon>Eukaryota</taxon>
        <taxon>Fungi</taxon>
        <taxon>Dikarya</taxon>
        <taxon>Basidiomycota</taxon>
        <taxon>Agaricomycotina</taxon>
        <taxon>Agaricomycetes</taxon>
        <taxon>Polyporales</taxon>
        <taxon>Polyporaceae</taxon>
        <taxon>Dichomitus</taxon>
    </lineage>
</organism>
<reference evidence="1" key="1">
    <citation type="submission" date="2019-01" db="EMBL/GenBank/DDBJ databases">
        <title>Draft genome sequences of three monokaryotic isolates of the white-rot basidiomycete fungus Dichomitus squalens.</title>
        <authorList>
            <consortium name="DOE Joint Genome Institute"/>
            <person name="Lopez S.C."/>
            <person name="Andreopoulos B."/>
            <person name="Pangilinan J."/>
            <person name="Lipzen A."/>
            <person name="Riley R."/>
            <person name="Ahrendt S."/>
            <person name="Ng V."/>
            <person name="Barry K."/>
            <person name="Daum C."/>
            <person name="Grigoriev I.V."/>
            <person name="Hilden K.S."/>
            <person name="Makela M.R."/>
            <person name="de Vries R.P."/>
        </authorList>
    </citation>
    <scope>NUCLEOTIDE SEQUENCE [LARGE SCALE GENOMIC DNA]</scope>
    <source>
        <strain evidence="1">OM18370.1</strain>
    </source>
</reference>
<proteinExistence type="predicted"/>
<evidence type="ECO:0000313" key="1">
    <source>
        <dbReference type="EMBL" id="TBU21078.1"/>
    </source>
</evidence>
<protein>
    <submittedName>
        <fullName evidence="1">Uncharacterized protein</fullName>
    </submittedName>
</protein>
<name>A0A4Q9M4Y9_9APHY</name>
<dbReference type="EMBL" id="ML143783">
    <property type="protein sequence ID" value="TBU21078.1"/>
    <property type="molecule type" value="Genomic_DNA"/>
</dbReference>
<dbReference type="AlphaFoldDB" id="A0A4Q9M4Y9"/>
<sequence>MVALAEAAEACPSGWRAGSHVLAELIQAGAVGGSSGRAQYQHGRLERAAMPNFLVILTRLAY</sequence>
<gene>
    <name evidence="1" type="ORF">BD311DRAFT_812700</name>
</gene>